<gene>
    <name evidence="1" type="ORF">SAMN04488115_103572</name>
</gene>
<keyword evidence="2" id="KW-1185">Reference proteome</keyword>
<protein>
    <submittedName>
        <fullName evidence="1">Uncharacterized protein</fullName>
    </submittedName>
</protein>
<dbReference type="Proteomes" id="UP000236743">
    <property type="component" value="Unassembled WGS sequence"/>
</dbReference>
<dbReference type="EMBL" id="FNUY01000003">
    <property type="protein sequence ID" value="SEG20085.1"/>
    <property type="molecule type" value="Genomic_DNA"/>
</dbReference>
<dbReference type="AlphaFoldDB" id="A0A1H5Y8H0"/>
<reference evidence="1 2" key="1">
    <citation type="submission" date="2016-10" db="EMBL/GenBank/DDBJ databases">
        <authorList>
            <person name="de Groot N.N."/>
        </authorList>
    </citation>
    <scope>NUCLEOTIDE SEQUENCE [LARGE SCALE GENOMIC DNA]</scope>
    <source>
        <strain evidence="1 2">DSM 26656</strain>
    </source>
</reference>
<sequence length="104" mass="11073">MISRQPAGSRDCGRRHVKTAAAILATALSTAPALDTSARDGNFQSVLLDAGCPNAKVDKVSDREGTITYRANCFSTSHKVIIVTCVRGICLGARQSQDDREDHG</sequence>
<name>A0A1H5Y8H0_9HYPH</name>
<evidence type="ECO:0000313" key="1">
    <source>
        <dbReference type="EMBL" id="SEG20085.1"/>
    </source>
</evidence>
<accession>A0A1H5Y8H0</accession>
<evidence type="ECO:0000313" key="2">
    <source>
        <dbReference type="Proteomes" id="UP000236743"/>
    </source>
</evidence>
<proteinExistence type="predicted"/>
<organism evidence="1 2">
    <name type="scientific">Bosea lathyri</name>
    <dbReference type="NCBI Taxonomy" id="1036778"/>
    <lineage>
        <taxon>Bacteria</taxon>
        <taxon>Pseudomonadati</taxon>
        <taxon>Pseudomonadota</taxon>
        <taxon>Alphaproteobacteria</taxon>
        <taxon>Hyphomicrobiales</taxon>
        <taxon>Boseaceae</taxon>
        <taxon>Bosea</taxon>
    </lineage>
</organism>